<dbReference type="SUPFAM" id="SSF52402">
    <property type="entry name" value="Adenine nucleotide alpha hydrolases-like"/>
    <property type="match status" value="1"/>
</dbReference>
<keyword evidence="3" id="KW-1185">Reference proteome</keyword>
<dbReference type="Proteomes" id="UP000256970">
    <property type="component" value="Unassembled WGS sequence"/>
</dbReference>
<dbReference type="InterPro" id="IPR014729">
    <property type="entry name" value="Rossmann-like_a/b/a_fold"/>
</dbReference>
<proteinExistence type="predicted"/>
<gene>
    <name evidence="2" type="ORF">BQ4739_LOCUS4941</name>
</gene>
<evidence type="ECO:0000313" key="3">
    <source>
        <dbReference type="Proteomes" id="UP000256970"/>
    </source>
</evidence>
<evidence type="ECO:0008006" key="4">
    <source>
        <dbReference type="Google" id="ProtNLM"/>
    </source>
</evidence>
<evidence type="ECO:0000256" key="1">
    <source>
        <dbReference type="SAM" id="MobiDB-lite"/>
    </source>
</evidence>
<dbReference type="PANTHER" id="PTHR36081">
    <property type="entry name" value="CELL WALL INTEGRITY/STRESS RESPONSE COMPONENT"/>
    <property type="match status" value="1"/>
</dbReference>
<reference evidence="2 3" key="1">
    <citation type="submission" date="2016-10" db="EMBL/GenBank/DDBJ databases">
        <authorList>
            <person name="Cai Z."/>
        </authorList>
    </citation>
    <scope>NUCLEOTIDE SEQUENCE [LARGE SCALE GENOMIC DNA]</scope>
</reference>
<accession>A0A383VGV0</accession>
<dbReference type="AlphaFoldDB" id="A0A383VGV0"/>
<dbReference type="EMBL" id="FNXT01000410">
    <property type="protein sequence ID" value="SZX64431.1"/>
    <property type="molecule type" value="Genomic_DNA"/>
</dbReference>
<protein>
    <recommendedName>
        <fullName evidence="4">UspA domain-containing protein</fullName>
    </recommendedName>
</protein>
<sequence length="183" mass="19576">MQASVVAQRTVKGAQRINESTSRHSRALAPSSRPDVRRVQLKASEQQQQQSAPVERLQYDKILLTILDSNPYLSDGSRQAISTCADLAKIHNSKVTVLVVDQPGAEGDPTVKLQVINKSLQEAGCEGADILEKSQGSGSVLVGDVADEISADLVLISSEAVHTKQVDANLLAEFVPCPVLLLP</sequence>
<dbReference type="PANTHER" id="PTHR36081:SF1">
    <property type="entry name" value="CELL WALL INTEGRITY_STRESS RESPONSE COMPONENT"/>
    <property type="match status" value="1"/>
</dbReference>
<feature type="region of interest" description="Disordered" evidence="1">
    <location>
        <begin position="1"/>
        <end position="36"/>
    </location>
</feature>
<organism evidence="2 3">
    <name type="scientific">Tetradesmus obliquus</name>
    <name type="common">Green alga</name>
    <name type="synonym">Acutodesmus obliquus</name>
    <dbReference type="NCBI Taxonomy" id="3088"/>
    <lineage>
        <taxon>Eukaryota</taxon>
        <taxon>Viridiplantae</taxon>
        <taxon>Chlorophyta</taxon>
        <taxon>core chlorophytes</taxon>
        <taxon>Chlorophyceae</taxon>
        <taxon>CS clade</taxon>
        <taxon>Sphaeropleales</taxon>
        <taxon>Scenedesmaceae</taxon>
        <taxon>Tetradesmus</taxon>
    </lineage>
</organism>
<dbReference type="Gene3D" id="3.40.50.620">
    <property type="entry name" value="HUPs"/>
    <property type="match status" value="1"/>
</dbReference>
<name>A0A383VGV0_TETOB</name>
<evidence type="ECO:0000313" key="2">
    <source>
        <dbReference type="EMBL" id="SZX64431.1"/>
    </source>
</evidence>